<protein>
    <submittedName>
        <fullName evidence="3">DUF262 domain-containing HNH endonuclease family protein</fullName>
    </submittedName>
</protein>
<dbReference type="RefSeq" id="WP_243518209.1">
    <property type="nucleotide sequence ID" value="NZ_CP094534.1"/>
</dbReference>
<dbReference type="InterPro" id="IPR011089">
    <property type="entry name" value="GmrSD_C"/>
</dbReference>
<keyword evidence="4" id="KW-1185">Reference proteome</keyword>
<evidence type="ECO:0000259" key="2">
    <source>
        <dbReference type="Pfam" id="PF07510"/>
    </source>
</evidence>
<dbReference type="InterPro" id="IPR004919">
    <property type="entry name" value="GmrSD_N"/>
</dbReference>
<dbReference type="GO" id="GO:0004519">
    <property type="term" value="F:endonuclease activity"/>
    <property type="evidence" value="ECO:0007669"/>
    <property type="project" value="UniProtKB-KW"/>
</dbReference>
<sequence>MATTKKIDGKAYSIGEILKKGVQYRVPTYQRDFAWSVDEIDTLWNDIMRGIDDEKKEYFIGAIVTSRTEEPKKRDIVDGQQRLAALSMIFAAIADAWKMRSDQSRESLVKNEFLGDVDRRTLTITPKLTLNENNDTFYQACVIGGEIVEDKDKKALISSNKLILAGYGRIKFLLEEWIAKNPESFKENLIILEEFISESIYAILIETGDESDAYVTFETLNGRGIELATSDLVKNFLFSKAGSNIDKFKKTWNEILLIIGSEGLTQFIRYFWNAYYDVAREKELYKNIKETIKETSSAKSMIDKLRTVAVYNDALSNPEHPYWSEFSNEYKQYLNALNLFKFSQYKPIMFAAMDFMNPVDLTKVLKVIMVISFRYTVISGLNTGSLERVYPSAALAITANRKIRPKGVFDLLKSVYVDDSKFEADFAQRFFNKDSIARYILKEINDSLSGSESAASAKITVEHILPKNPNSDWKKYLGGMKSDELVYLIGNLTLLDGAKNREIGNSTFEVKKVKAFNKSVLSINDSIKSQLYWSNKSIIERSESLAKTAVKIWRLDY</sequence>
<keyword evidence="3" id="KW-0540">Nuclease</keyword>
<evidence type="ECO:0000313" key="4">
    <source>
        <dbReference type="Proteomes" id="UP000831390"/>
    </source>
</evidence>
<evidence type="ECO:0000313" key="3">
    <source>
        <dbReference type="EMBL" id="UOE35686.1"/>
    </source>
</evidence>
<dbReference type="Pfam" id="PF03235">
    <property type="entry name" value="GmrSD_N"/>
    <property type="match status" value="1"/>
</dbReference>
<name>A0ABY4BD82_9BACT</name>
<accession>A0ABY4BD82</accession>
<dbReference type="PANTHER" id="PTHR35149:SF2">
    <property type="entry name" value="DUF262 DOMAIN-CONTAINING PROTEIN"/>
    <property type="match status" value="1"/>
</dbReference>
<keyword evidence="3" id="KW-0378">Hydrolase</keyword>
<dbReference type="Proteomes" id="UP000831390">
    <property type="component" value="Chromosome"/>
</dbReference>
<feature type="domain" description="GmrSD restriction endonucleases C-terminal" evidence="2">
    <location>
        <begin position="417"/>
        <end position="547"/>
    </location>
</feature>
<reference evidence="3 4" key="1">
    <citation type="submission" date="2022-03" db="EMBL/GenBank/DDBJ databases">
        <title>Hymenobactersp. isolated from the air.</title>
        <authorList>
            <person name="Won M."/>
            <person name="Kwon S.-W."/>
        </authorList>
    </citation>
    <scope>NUCLEOTIDE SEQUENCE [LARGE SCALE GENOMIC DNA]</scope>
    <source>
        <strain evidence="3 4">KACC 22596</strain>
    </source>
</reference>
<dbReference type="PANTHER" id="PTHR35149">
    <property type="entry name" value="SLL5132 PROTEIN"/>
    <property type="match status" value="1"/>
</dbReference>
<feature type="domain" description="GmrSD restriction endonucleases N-terminal" evidence="1">
    <location>
        <begin position="14"/>
        <end position="238"/>
    </location>
</feature>
<keyword evidence="3" id="KW-0255">Endonuclease</keyword>
<evidence type="ECO:0000259" key="1">
    <source>
        <dbReference type="Pfam" id="PF03235"/>
    </source>
</evidence>
<gene>
    <name evidence="3" type="ORF">MTP16_08550</name>
</gene>
<dbReference type="EMBL" id="CP094534">
    <property type="protein sequence ID" value="UOE35686.1"/>
    <property type="molecule type" value="Genomic_DNA"/>
</dbReference>
<dbReference type="Pfam" id="PF07510">
    <property type="entry name" value="GmrSD_C"/>
    <property type="match status" value="1"/>
</dbReference>
<organism evidence="3 4">
    <name type="scientific">Hymenobacter monticola</name>
    <dbReference type="NCBI Taxonomy" id="1705399"/>
    <lineage>
        <taxon>Bacteria</taxon>
        <taxon>Pseudomonadati</taxon>
        <taxon>Bacteroidota</taxon>
        <taxon>Cytophagia</taxon>
        <taxon>Cytophagales</taxon>
        <taxon>Hymenobacteraceae</taxon>
        <taxon>Hymenobacter</taxon>
    </lineage>
</organism>
<proteinExistence type="predicted"/>